<reference evidence="2" key="2">
    <citation type="submission" date="2018-02" db="UniProtKB">
        <authorList>
            <consortium name="EnsemblPlants"/>
        </authorList>
    </citation>
    <scope>IDENTIFICATION</scope>
    <source>
        <strain evidence="2">Williams 82</strain>
    </source>
</reference>
<name>A0A0R0E9R6_SOYBN</name>
<keyword evidence="3" id="KW-1185">Reference proteome</keyword>
<organism evidence="1">
    <name type="scientific">Glycine max</name>
    <name type="common">Soybean</name>
    <name type="synonym">Glycine hispida</name>
    <dbReference type="NCBI Taxonomy" id="3847"/>
    <lineage>
        <taxon>Eukaryota</taxon>
        <taxon>Viridiplantae</taxon>
        <taxon>Streptophyta</taxon>
        <taxon>Embryophyta</taxon>
        <taxon>Tracheophyta</taxon>
        <taxon>Spermatophyta</taxon>
        <taxon>Magnoliopsida</taxon>
        <taxon>eudicotyledons</taxon>
        <taxon>Gunneridae</taxon>
        <taxon>Pentapetalae</taxon>
        <taxon>rosids</taxon>
        <taxon>fabids</taxon>
        <taxon>Fabales</taxon>
        <taxon>Fabaceae</taxon>
        <taxon>Papilionoideae</taxon>
        <taxon>50 kb inversion clade</taxon>
        <taxon>NPAAA clade</taxon>
        <taxon>indigoferoid/millettioid clade</taxon>
        <taxon>Phaseoleae</taxon>
        <taxon>Glycine</taxon>
        <taxon>Glycine subgen. Soja</taxon>
    </lineage>
</organism>
<reference evidence="1 2" key="1">
    <citation type="journal article" date="2010" name="Nature">
        <title>Genome sequence of the palaeopolyploid soybean.</title>
        <authorList>
            <person name="Schmutz J."/>
            <person name="Cannon S.B."/>
            <person name="Schlueter J."/>
            <person name="Ma J."/>
            <person name="Mitros T."/>
            <person name="Nelson W."/>
            <person name="Hyten D.L."/>
            <person name="Song Q."/>
            <person name="Thelen J.J."/>
            <person name="Cheng J."/>
            <person name="Xu D."/>
            <person name="Hellsten U."/>
            <person name="May G.D."/>
            <person name="Yu Y."/>
            <person name="Sakurai T."/>
            <person name="Umezawa T."/>
            <person name="Bhattacharyya M.K."/>
            <person name="Sandhu D."/>
            <person name="Valliyodan B."/>
            <person name="Lindquist E."/>
            <person name="Peto M."/>
            <person name="Grant D."/>
            <person name="Shu S."/>
            <person name="Goodstein D."/>
            <person name="Barry K."/>
            <person name="Futrell-Griggs M."/>
            <person name="Abernathy B."/>
            <person name="Du J."/>
            <person name="Tian Z."/>
            <person name="Zhu L."/>
            <person name="Gill N."/>
            <person name="Joshi T."/>
            <person name="Libault M."/>
            <person name="Sethuraman A."/>
            <person name="Zhang X.-C."/>
            <person name="Shinozaki K."/>
            <person name="Nguyen H.T."/>
            <person name="Wing R.A."/>
            <person name="Cregan P."/>
            <person name="Specht J."/>
            <person name="Grimwood J."/>
            <person name="Rokhsar D."/>
            <person name="Stacey G."/>
            <person name="Shoemaker R.C."/>
            <person name="Jackson S.A."/>
        </authorList>
    </citation>
    <scope>NUCLEOTIDE SEQUENCE [LARGE SCALE GENOMIC DNA]</scope>
    <source>
        <strain evidence="2">cv. Williams 82</strain>
        <tissue evidence="1">Callus</tissue>
    </source>
</reference>
<proteinExistence type="predicted"/>
<sequence>MSISFRVIHPRTTPYWERALTSIIDPTNQHKTFQHVLSSLTHFMGNFPEGYSSHNYSKPITLNCRVLM</sequence>
<evidence type="ECO:0000313" key="2">
    <source>
        <dbReference type="EnsemblPlants" id="KRG90703"/>
    </source>
</evidence>
<evidence type="ECO:0000313" key="1">
    <source>
        <dbReference type="EMBL" id="KRG90703.1"/>
    </source>
</evidence>
<dbReference type="Gramene" id="KRG90703">
    <property type="protein sequence ID" value="KRG90703"/>
    <property type="gene ID" value="GLYMA_20G109200"/>
</dbReference>
<dbReference type="EnsemblPlants" id="KRG90703">
    <property type="protein sequence ID" value="KRG90703"/>
    <property type="gene ID" value="GLYMA_20G109200"/>
</dbReference>
<protein>
    <submittedName>
        <fullName evidence="1 2">Uncharacterized protein</fullName>
    </submittedName>
</protein>
<dbReference type="InParanoid" id="A0A0R0E9R6"/>
<dbReference type="AlphaFoldDB" id="A0A0R0E9R6"/>
<dbReference type="Proteomes" id="UP000008827">
    <property type="component" value="Chromosome 20"/>
</dbReference>
<reference evidence="1" key="3">
    <citation type="submission" date="2018-07" db="EMBL/GenBank/DDBJ databases">
        <title>WGS assembly of Glycine max.</title>
        <authorList>
            <person name="Schmutz J."/>
            <person name="Cannon S."/>
            <person name="Schlueter J."/>
            <person name="Ma J."/>
            <person name="Mitros T."/>
            <person name="Nelson W."/>
            <person name="Hyten D."/>
            <person name="Song Q."/>
            <person name="Thelen J."/>
            <person name="Cheng J."/>
            <person name="Xu D."/>
            <person name="Hellsten U."/>
            <person name="May G."/>
            <person name="Yu Y."/>
            <person name="Sakurai T."/>
            <person name="Umezawa T."/>
            <person name="Bhattacharyya M."/>
            <person name="Sandhu D."/>
            <person name="Valliyodan B."/>
            <person name="Lindquist E."/>
            <person name="Peto M."/>
            <person name="Grant D."/>
            <person name="Shu S."/>
            <person name="Goodstein D."/>
            <person name="Barry K."/>
            <person name="Futrell-Griggs M."/>
            <person name="Abernathy B."/>
            <person name="Du J."/>
            <person name="Tian Z."/>
            <person name="Zhu L."/>
            <person name="Gill N."/>
            <person name="Joshi T."/>
            <person name="Libault M."/>
            <person name="Sethuraman A."/>
            <person name="Zhang X."/>
            <person name="Shinozaki K."/>
            <person name="Nguyen H."/>
            <person name="Wing R."/>
            <person name="Cregan P."/>
            <person name="Specht J."/>
            <person name="Grimwood J."/>
            <person name="Rokhsar D."/>
            <person name="Stacey G."/>
            <person name="Shoemaker R."/>
            <person name="Jackson S."/>
        </authorList>
    </citation>
    <scope>NUCLEOTIDE SEQUENCE</scope>
    <source>
        <tissue evidence="1">Callus</tissue>
    </source>
</reference>
<evidence type="ECO:0000313" key="3">
    <source>
        <dbReference type="Proteomes" id="UP000008827"/>
    </source>
</evidence>
<gene>
    <name evidence="1" type="ORF">GLYMA_20G109200</name>
</gene>
<accession>A0A0R0E9R6</accession>
<dbReference type="OMA" id="CNAPVTH"/>
<dbReference type="EMBL" id="CM000853">
    <property type="protein sequence ID" value="KRG90703.1"/>
    <property type="molecule type" value="Genomic_DNA"/>
</dbReference>